<accession>A0ABR2F2M0</accession>
<comment type="caution">
    <text evidence="1">The sequence shown here is derived from an EMBL/GenBank/DDBJ whole genome shotgun (WGS) entry which is preliminary data.</text>
</comment>
<keyword evidence="2" id="KW-1185">Reference proteome</keyword>
<name>A0ABR2F2M0_9ROSI</name>
<evidence type="ECO:0000313" key="1">
    <source>
        <dbReference type="EMBL" id="KAK8569204.1"/>
    </source>
</evidence>
<dbReference type="EMBL" id="JBBPBM010000009">
    <property type="protein sequence ID" value="KAK8569204.1"/>
    <property type="molecule type" value="Genomic_DNA"/>
</dbReference>
<protein>
    <submittedName>
        <fullName evidence="1">Uncharacterized protein</fullName>
    </submittedName>
</protein>
<dbReference type="Proteomes" id="UP001472677">
    <property type="component" value="Unassembled WGS sequence"/>
</dbReference>
<gene>
    <name evidence="1" type="ORF">V6N12_007736</name>
</gene>
<evidence type="ECO:0000313" key="2">
    <source>
        <dbReference type="Proteomes" id="UP001472677"/>
    </source>
</evidence>
<reference evidence="1 2" key="1">
    <citation type="journal article" date="2024" name="G3 (Bethesda)">
        <title>Genome assembly of Hibiscus sabdariffa L. provides insights into metabolisms of medicinal natural products.</title>
        <authorList>
            <person name="Kim T."/>
        </authorList>
    </citation>
    <scope>NUCLEOTIDE SEQUENCE [LARGE SCALE GENOMIC DNA]</scope>
    <source>
        <strain evidence="1">TK-2024</strain>
        <tissue evidence="1">Old leaves</tissue>
    </source>
</reference>
<proteinExistence type="predicted"/>
<sequence length="123" mass="13563">MVSTVRKKEMGVVSHLFLSLFSPRVLFLLKMYQPPLKCGCPFLYKGEPPRVLCHKAKGNILSHGGMLPAVSGMSHVGLGLHSCPFSTFVLLHTQSSPTCYSISIIPQRFSELLQLFLHSPALP</sequence>
<organism evidence="1 2">
    <name type="scientific">Hibiscus sabdariffa</name>
    <name type="common">roselle</name>
    <dbReference type="NCBI Taxonomy" id="183260"/>
    <lineage>
        <taxon>Eukaryota</taxon>
        <taxon>Viridiplantae</taxon>
        <taxon>Streptophyta</taxon>
        <taxon>Embryophyta</taxon>
        <taxon>Tracheophyta</taxon>
        <taxon>Spermatophyta</taxon>
        <taxon>Magnoliopsida</taxon>
        <taxon>eudicotyledons</taxon>
        <taxon>Gunneridae</taxon>
        <taxon>Pentapetalae</taxon>
        <taxon>rosids</taxon>
        <taxon>malvids</taxon>
        <taxon>Malvales</taxon>
        <taxon>Malvaceae</taxon>
        <taxon>Malvoideae</taxon>
        <taxon>Hibiscus</taxon>
    </lineage>
</organism>